<evidence type="ECO:0000256" key="2">
    <source>
        <dbReference type="ARBA" id="ARBA00023052"/>
    </source>
</evidence>
<evidence type="ECO:0000313" key="8">
    <source>
        <dbReference type="Proteomes" id="UP000005087"/>
    </source>
</evidence>
<name>I1D3E4_9PSEU</name>
<feature type="domain" description="Thiamine pyrophosphate enzyme N-terminal TPP-binding" evidence="6">
    <location>
        <begin position="5"/>
        <end position="116"/>
    </location>
</feature>
<dbReference type="InterPro" id="IPR029061">
    <property type="entry name" value="THDP-binding"/>
</dbReference>
<dbReference type="GO" id="GO:0016874">
    <property type="term" value="F:ligase activity"/>
    <property type="evidence" value="ECO:0007669"/>
    <property type="project" value="UniProtKB-KW"/>
</dbReference>
<proteinExistence type="inferred from homology"/>
<reference evidence="7 8" key="1">
    <citation type="submission" date="2011-09" db="EMBL/GenBank/DDBJ databases">
        <authorList>
            <consortium name="US DOE Joint Genome Institute (JGI-PGF)"/>
            <person name="Lucas S."/>
            <person name="Han J."/>
            <person name="Lapidus A."/>
            <person name="Cheng J.-F."/>
            <person name="Goodwin L."/>
            <person name="Pitluck S."/>
            <person name="Peters L."/>
            <person name="Land M.L."/>
            <person name="Hauser L."/>
            <person name="Brambilla E."/>
            <person name="Klenk H.-P."/>
            <person name="Woyke T.J."/>
        </authorList>
    </citation>
    <scope>NUCLEOTIDE SEQUENCE [LARGE SCALE GENOMIC DNA]</scope>
    <source>
        <strain evidence="7 8">K62</strain>
    </source>
</reference>
<gene>
    <name evidence="7" type="ORF">SacglDRAFT_02576</name>
</gene>
<dbReference type="GO" id="GO:0000287">
    <property type="term" value="F:magnesium ion binding"/>
    <property type="evidence" value="ECO:0007669"/>
    <property type="project" value="InterPro"/>
</dbReference>
<dbReference type="Pfam" id="PF00205">
    <property type="entry name" value="TPP_enzyme_M"/>
    <property type="match status" value="1"/>
</dbReference>
<dbReference type="GO" id="GO:0030976">
    <property type="term" value="F:thiamine pyrophosphate binding"/>
    <property type="evidence" value="ECO:0007669"/>
    <property type="project" value="InterPro"/>
</dbReference>
<comment type="similarity">
    <text evidence="1 3">Belongs to the TPP enzyme family.</text>
</comment>
<dbReference type="InterPro" id="IPR047212">
    <property type="entry name" value="TPP_POXB-like"/>
</dbReference>
<dbReference type="NCBIfam" id="NF005114">
    <property type="entry name" value="PRK06546.1"/>
    <property type="match status" value="1"/>
</dbReference>
<feature type="domain" description="Thiamine pyrophosphate enzyme central" evidence="4">
    <location>
        <begin position="192"/>
        <end position="320"/>
    </location>
</feature>
<reference evidence="8" key="2">
    <citation type="submission" date="2012-01" db="EMBL/GenBank/DDBJ databases">
        <title>Noncontiguous Finished sequence of chromosome of Saccharomonospora glauca K62.</title>
        <authorList>
            <consortium name="US DOE Joint Genome Institute"/>
            <person name="Lucas S."/>
            <person name="Han J."/>
            <person name="Lapidus A."/>
            <person name="Cheng J.-F."/>
            <person name="Goodwin L."/>
            <person name="Pitluck S."/>
            <person name="Peters L."/>
            <person name="Mikhailova N."/>
            <person name="Held B."/>
            <person name="Detter J.C."/>
            <person name="Han C."/>
            <person name="Tapia R."/>
            <person name="Land M."/>
            <person name="Hauser L."/>
            <person name="Kyrpides N."/>
            <person name="Ivanova N."/>
            <person name="Pagani I."/>
            <person name="Brambilla E.-M."/>
            <person name="Klenk H.-P."/>
            <person name="Woyke T."/>
        </authorList>
    </citation>
    <scope>NUCLEOTIDE SEQUENCE [LARGE SCALE GENOMIC DNA]</scope>
    <source>
        <strain evidence="8">K62</strain>
    </source>
</reference>
<dbReference type="EMBL" id="CM001484">
    <property type="protein sequence ID" value="EIE99468.1"/>
    <property type="molecule type" value="Genomic_DNA"/>
</dbReference>
<dbReference type="SUPFAM" id="SSF52518">
    <property type="entry name" value="Thiamin diphosphate-binding fold (THDP-binding)"/>
    <property type="match status" value="2"/>
</dbReference>
<dbReference type="PANTHER" id="PTHR42981:SF2">
    <property type="entry name" value="PYRUVATE DEHYDROGENASE [UBIQUINONE]"/>
    <property type="match status" value="1"/>
</dbReference>
<dbReference type="InterPro" id="IPR012001">
    <property type="entry name" value="Thiamin_PyroP_enz_TPP-bd_dom"/>
</dbReference>
<protein>
    <submittedName>
        <fullName evidence="7">Thiamine pyrophosphate-dependent enzyme, possible carboligase or decarboxylase</fullName>
    </submittedName>
</protein>
<dbReference type="CDD" id="cd02014">
    <property type="entry name" value="TPP_POX"/>
    <property type="match status" value="1"/>
</dbReference>
<dbReference type="InterPro" id="IPR047210">
    <property type="entry name" value="TPP_PYR_POXB-like"/>
</dbReference>
<dbReference type="STRING" id="928724.SacglDRAFT_02576"/>
<keyword evidence="2 3" id="KW-0786">Thiamine pyrophosphate</keyword>
<dbReference type="Pfam" id="PF02776">
    <property type="entry name" value="TPP_enzyme_N"/>
    <property type="match status" value="1"/>
</dbReference>
<accession>I1D3E4</accession>
<dbReference type="NCBIfam" id="NF006591">
    <property type="entry name" value="PRK09124.1"/>
    <property type="match status" value="1"/>
</dbReference>
<dbReference type="HOGENOM" id="CLU_013748_3_0_11"/>
<dbReference type="SUPFAM" id="SSF52467">
    <property type="entry name" value="DHS-like NAD/FAD-binding domain"/>
    <property type="match status" value="1"/>
</dbReference>
<dbReference type="AlphaFoldDB" id="I1D3E4"/>
<dbReference type="InterPro" id="IPR011766">
    <property type="entry name" value="TPP_enzyme_TPP-bd"/>
</dbReference>
<evidence type="ECO:0000259" key="4">
    <source>
        <dbReference type="Pfam" id="PF00205"/>
    </source>
</evidence>
<feature type="domain" description="Thiamine pyrophosphate enzyme TPP-binding" evidence="5">
    <location>
        <begin position="383"/>
        <end position="529"/>
    </location>
</feature>
<dbReference type="RefSeq" id="WP_005465064.1">
    <property type="nucleotide sequence ID" value="NZ_CM001484.1"/>
</dbReference>
<dbReference type="Gene3D" id="3.40.50.970">
    <property type="match status" value="2"/>
</dbReference>
<dbReference type="eggNOG" id="COG0028">
    <property type="taxonomic scope" value="Bacteria"/>
</dbReference>
<keyword evidence="7" id="KW-0436">Ligase</keyword>
<evidence type="ECO:0000313" key="7">
    <source>
        <dbReference type="EMBL" id="EIE99468.1"/>
    </source>
</evidence>
<keyword evidence="8" id="KW-1185">Reference proteome</keyword>
<dbReference type="Pfam" id="PF02775">
    <property type="entry name" value="TPP_enzyme_C"/>
    <property type="match status" value="1"/>
</dbReference>
<sequence>MANQTVAEQLVDMLVQAGVQRVYGVVGDSLNPVTDAVRRNPKIEWVQVRHEEVAAFAAGAEAQITGRLTACAGSCGPGNLHLINGLYDAHRSSAPVVAIAAHIPSEDIGTSYFQETHPDRLFEECSYYSEMISTPDQMPQVARIAIQTAIGRGGVSVLVVPGDVAGQDLPRRRTEMAIPFGGPTVRPGEEELDRLAQMVDEAQRVTLFCGRGVADAHDEVMEFAGKVLAPVGHALRGKEWIQYDNPFDVGMSGLLGYGAAYEAMHECDLLILLGTDFPYRPFLPDDVRIAQVDTRPEALGRRSRLDHGVCGDVKETLRSLTPRVARKTDRRFLDRMLRKHADMLENVVSAYTTDVERHKPIHPEYVASILDEEASDDAVFTVDTGMCNVWAARYLSPNGRRRMIGSYTHGSMANAMPQAIGAQLPDTSRQVIAMAGDGGFSMLMGDILTIVHYGLPVKIVLFNNSSLSMVDLEMLVAGLPPHATTYPDTDYAAIARAAGVHGVRIEDPKDVRRGLREILDHNGPALLDVVTDPNALSIPPRITGQQLTGFALATSKMVLQGGVGRMIQLARSNLRNIPRP</sequence>
<dbReference type="CDD" id="cd07039">
    <property type="entry name" value="TPP_PYR_POX"/>
    <property type="match status" value="1"/>
</dbReference>
<dbReference type="InterPro" id="IPR012000">
    <property type="entry name" value="Thiamin_PyroP_enz_cen_dom"/>
</dbReference>
<dbReference type="Proteomes" id="UP000005087">
    <property type="component" value="Chromosome"/>
</dbReference>
<evidence type="ECO:0000256" key="1">
    <source>
        <dbReference type="ARBA" id="ARBA00007812"/>
    </source>
</evidence>
<dbReference type="InterPro" id="IPR029035">
    <property type="entry name" value="DHS-like_NAD/FAD-binding_dom"/>
</dbReference>
<organism evidence="7 8">
    <name type="scientific">Saccharomonospora glauca K62</name>
    <dbReference type="NCBI Taxonomy" id="928724"/>
    <lineage>
        <taxon>Bacteria</taxon>
        <taxon>Bacillati</taxon>
        <taxon>Actinomycetota</taxon>
        <taxon>Actinomycetes</taxon>
        <taxon>Pseudonocardiales</taxon>
        <taxon>Pseudonocardiaceae</taxon>
        <taxon>Saccharomonospora</taxon>
    </lineage>
</organism>
<evidence type="ECO:0000259" key="5">
    <source>
        <dbReference type="Pfam" id="PF02775"/>
    </source>
</evidence>
<evidence type="ECO:0000256" key="3">
    <source>
        <dbReference type="RuleBase" id="RU362132"/>
    </source>
</evidence>
<dbReference type="OrthoDB" id="4959782at2"/>
<dbReference type="Gene3D" id="3.40.50.1220">
    <property type="entry name" value="TPP-binding domain"/>
    <property type="match status" value="1"/>
</dbReference>
<dbReference type="InterPro" id="IPR047211">
    <property type="entry name" value="POXB-like"/>
</dbReference>
<dbReference type="PANTHER" id="PTHR42981">
    <property type="entry name" value="PYRUVATE DEHYDROGENASE [UBIQUINONE]"/>
    <property type="match status" value="1"/>
</dbReference>
<evidence type="ECO:0000259" key="6">
    <source>
        <dbReference type="Pfam" id="PF02776"/>
    </source>
</evidence>